<protein>
    <submittedName>
        <fullName evidence="3">Linker histone H1 and H5 family protein</fullName>
    </submittedName>
</protein>
<dbReference type="SUPFAM" id="SSF48403">
    <property type="entry name" value="Ankyrin repeat"/>
    <property type="match status" value="1"/>
</dbReference>
<feature type="compositionally biased region" description="Basic and acidic residues" evidence="2">
    <location>
        <begin position="157"/>
        <end position="166"/>
    </location>
</feature>
<dbReference type="AlphaFoldDB" id="A0A2P6NYW3"/>
<feature type="compositionally biased region" description="Basic and acidic residues" evidence="2">
    <location>
        <begin position="135"/>
        <end position="145"/>
    </location>
</feature>
<feature type="compositionally biased region" description="Basic and acidic residues" evidence="2">
    <location>
        <begin position="60"/>
        <end position="78"/>
    </location>
</feature>
<dbReference type="Proteomes" id="UP000241769">
    <property type="component" value="Unassembled WGS sequence"/>
</dbReference>
<dbReference type="InterPro" id="IPR002110">
    <property type="entry name" value="Ankyrin_rpt"/>
</dbReference>
<feature type="compositionally biased region" description="Basic and acidic residues" evidence="2">
    <location>
        <begin position="174"/>
        <end position="185"/>
    </location>
</feature>
<dbReference type="EMBL" id="MDYQ01000005">
    <property type="protein sequence ID" value="PRP89140.1"/>
    <property type="molecule type" value="Genomic_DNA"/>
</dbReference>
<feature type="region of interest" description="Disordered" evidence="2">
    <location>
        <begin position="1"/>
        <end position="34"/>
    </location>
</feature>
<proteinExistence type="predicted"/>
<keyword evidence="4" id="KW-1185">Reference proteome</keyword>
<comment type="caution">
    <text evidence="3">The sequence shown here is derived from an EMBL/GenBank/DDBJ whole genome shotgun (WGS) entry which is preliminary data.</text>
</comment>
<name>A0A2P6NYW3_9EUKA</name>
<dbReference type="InterPro" id="IPR036770">
    <property type="entry name" value="Ankyrin_rpt-contain_sf"/>
</dbReference>
<gene>
    <name evidence="3" type="ORF">PROFUN_01860</name>
</gene>
<keyword evidence="1" id="KW-0040">ANK repeat</keyword>
<accession>A0A2P6NYW3</accession>
<feature type="region of interest" description="Disordered" evidence="2">
    <location>
        <begin position="105"/>
        <end position="124"/>
    </location>
</feature>
<evidence type="ECO:0000313" key="4">
    <source>
        <dbReference type="Proteomes" id="UP000241769"/>
    </source>
</evidence>
<sequence>MDDTEVPGYEGTPDVTPEREGENETGSQVEPTWRLEIAVSEGTFVIDWSNHVGKNEDEEAQLRSTEEEIPGRSSEKTKANRMAKLMGRTMLAHTDYGYVSDDGFIDDSDLPDLSTEPYNENFGEYFIQTRDEILTDDGKRGKHDEDDGSVSSRKRKVECSKGEKKEYKKKKKEEKKEKKGEEKEKKKQKKCEKKEEKREKKMQKKADKVYSHVGEKVEKKERKDIDKAEKRDILKRMREEQGLDEKEAKNRWKELCSLSARDPDISKLMEKLRGEVVKVRVDKHKFPASCERLFHQICIESRKKYGILTKPIMDELTTIFKVYKPGSLKAKFQDMQRCPAKIEQLGRQCTEKRREIADFIARFPTLKPEIFYTNSMMTRSEEERREANVLESLVLEYFELKTSENKQKQLRHSCFPEEFPLFIPLTLLQIHAVASQELAILWGPDIALRCPKLREMHKIGKQKFLEEVGSTSRRTLTRHKMAQKRQDKKVAKEMEKASAGRRKRMDKEGVTKSIAALTIDESSRGNCPLLSTPQLVMRSITIVGSSVIKHFSTLCSEEESSSTATSIEGPLNFASKGQNSSDWPAEVPMAKELFFRKITKNTEKGTKGEKFYSLSTSQKAKELPDRELNPGPKRSAYLTGLYTHHYTIEECLWGIQTVSPVMFTLIDEQRSLVSDASCIITDMQSSISASRCDVHGPLNLSRMAARIRSWWHNDKDVAARRSTRASSTEETSAPSLLPITQDTKLKRHSYDLTHHLAGAEQHAIQNLVECIESKNHQGTFIFFQLLESKSIVLPSPTTASQFQEETTMFVPFSGSCLIQYDRWRQSCMDCEKCPICIKRKSRMSRFGAAGNLLGIWPNNKNKGYNGPIIQSSIFHLATERNCHKTLSFLLERLDKKSSVLANYPLDILMMKDYKGMTCPMLAVEDPDWSEHSPFTFALQEEKIGMCDVMMRSRPEECLQTGPQGESPLHLLIRKDAPESSLIRLLTYPQFLEKRHGGNLHGASPLHYACLWGDPSLLPLLLYHGADIEARDFKGRTPFLWVLLMGSGVLKHDELMTGLDAENGKNQVVTSSSPPYMKASYLAARGAKRDVRDDYGKDARDYVGSTVLSYVYDES</sequence>
<dbReference type="PROSITE" id="PS50088">
    <property type="entry name" value="ANK_REPEAT"/>
    <property type="match status" value="1"/>
</dbReference>
<evidence type="ECO:0000313" key="3">
    <source>
        <dbReference type="EMBL" id="PRP89140.1"/>
    </source>
</evidence>
<dbReference type="Pfam" id="PF00023">
    <property type="entry name" value="Ank"/>
    <property type="match status" value="1"/>
</dbReference>
<feature type="compositionally biased region" description="Basic and acidic residues" evidence="2">
    <location>
        <begin position="192"/>
        <end position="222"/>
    </location>
</feature>
<dbReference type="PROSITE" id="PS50297">
    <property type="entry name" value="ANK_REP_REGION"/>
    <property type="match status" value="1"/>
</dbReference>
<dbReference type="Gene3D" id="1.25.40.20">
    <property type="entry name" value="Ankyrin repeat-containing domain"/>
    <property type="match status" value="1"/>
</dbReference>
<reference evidence="3 4" key="1">
    <citation type="journal article" date="2018" name="Genome Biol. Evol.">
        <title>Multiple Roots of Fruiting Body Formation in Amoebozoa.</title>
        <authorList>
            <person name="Hillmann F."/>
            <person name="Forbes G."/>
            <person name="Novohradska S."/>
            <person name="Ferling I."/>
            <person name="Riege K."/>
            <person name="Groth M."/>
            <person name="Westermann M."/>
            <person name="Marz M."/>
            <person name="Spaller T."/>
            <person name="Winckler T."/>
            <person name="Schaap P."/>
            <person name="Glockner G."/>
        </authorList>
    </citation>
    <scope>NUCLEOTIDE SEQUENCE [LARGE SCALE GENOMIC DNA]</scope>
    <source>
        <strain evidence="3 4">Jena</strain>
    </source>
</reference>
<feature type="region of interest" description="Disordered" evidence="2">
    <location>
        <begin position="135"/>
        <end position="222"/>
    </location>
</feature>
<organism evidence="3 4">
    <name type="scientific">Planoprotostelium fungivorum</name>
    <dbReference type="NCBI Taxonomy" id="1890364"/>
    <lineage>
        <taxon>Eukaryota</taxon>
        <taxon>Amoebozoa</taxon>
        <taxon>Evosea</taxon>
        <taxon>Variosea</taxon>
        <taxon>Cavosteliida</taxon>
        <taxon>Cavosteliaceae</taxon>
        <taxon>Planoprotostelium</taxon>
    </lineage>
</organism>
<feature type="repeat" description="ANK" evidence="1">
    <location>
        <begin position="1000"/>
        <end position="1032"/>
    </location>
</feature>
<feature type="region of interest" description="Disordered" evidence="2">
    <location>
        <begin position="56"/>
        <end position="79"/>
    </location>
</feature>
<dbReference type="InParanoid" id="A0A2P6NYW3"/>
<dbReference type="STRING" id="1890364.A0A2P6NYW3"/>
<evidence type="ECO:0000256" key="2">
    <source>
        <dbReference type="SAM" id="MobiDB-lite"/>
    </source>
</evidence>
<evidence type="ECO:0000256" key="1">
    <source>
        <dbReference type="PROSITE-ProRule" id="PRU00023"/>
    </source>
</evidence>
<dbReference type="SMART" id="SM00248">
    <property type="entry name" value="ANK"/>
    <property type="match status" value="3"/>
</dbReference>